<dbReference type="GO" id="GO:0051865">
    <property type="term" value="P:protein autoubiquitination"/>
    <property type="evidence" value="ECO:0007669"/>
    <property type="project" value="TreeGrafter"/>
</dbReference>
<dbReference type="OrthoDB" id="781818at2759"/>
<dbReference type="GO" id="GO:0031624">
    <property type="term" value="F:ubiquitin conjugating enzyme binding"/>
    <property type="evidence" value="ECO:0007669"/>
    <property type="project" value="TreeGrafter"/>
</dbReference>
<dbReference type="GO" id="GO:0006513">
    <property type="term" value="P:protein monoubiquitination"/>
    <property type="evidence" value="ECO:0007669"/>
    <property type="project" value="TreeGrafter"/>
</dbReference>
<dbReference type="GO" id="GO:0005829">
    <property type="term" value="C:cytosol"/>
    <property type="evidence" value="ECO:0007669"/>
    <property type="project" value="TreeGrafter"/>
</dbReference>
<dbReference type="InParanoid" id="A0A068U0W3"/>
<sequence>MHACQIEPIHLLNSTLLRVVLMSQFFYVESRIPLFKNRNYKFSKLPLHPSQNPSNWRFTWEAQSHIPTVRLYLFNPHIKPSAQCTNLEVDLSVDQSSLLVRFYQAEAEACTSFRVPLPRVLIDPESPVQFTAYDDHIHVKLALLLPIDHPLVSEFDSSSDEYRPLSTDSDLKNLSALEEVYFYCRSCSAKLTRSLSCFKEMPSVNWQEAADNWFGACCCSFGGISEKLVRSYAKSYTCAAGVCLLDTESVILCKDDLVGCEFPGFNWNQSLEFNLKLTTDDILVKASSDDASTHGQTVCSENDDFGREVSNGKEHHLGSEEENLKEKLRHEATGNAGDCRNLSCLSSRLQTAENMATCPDFHAVMKHDLGYGDNGCHSLDRLEISSEEKSGRDIELLEHQKVLLNGFLWNGFLARSSNLSKDVTWVEFLCPQCSSLLGAYPCFSDSSPLDSGIRLFKCHISTTLPVGGSGNTFRCYSLERMFAIQLLESAKDELSFRTVVRDMQTKYPMLQIVLLNPDSWCCSGCCLYSTESASRKSMHPTIKVLFSACCNDEENESRKLEEWITKNQADEVYMLPSQIGNLISYLKSANSMYPPSQVPLQNLSLSSMRR</sequence>
<evidence type="ECO:0008006" key="3">
    <source>
        <dbReference type="Google" id="ProtNLM"/>
    </source>
</evidence>
<organism evidence="1 2">
    <name type="scientific">Coffea canephora</name>
    <name type="common">Robusta coffee</name>
    <dbReference type="NCBI Taxonomy" id="49390"/>
    <lineage>
        <taxon>Eukaryota</taxon>
        <taxon>Viridiplantae</taxon>
        <taxon>Streptophyta</taxon>
        <taxon>Embryophyta</taxon>
        <taxon>Tracheophyta</taxon>
        <taxon>Spermatophyta</taxon>
        <taxon>Magnoliopsida</taxon>
        <taxon>eudicotyledons</taxon>
        <taxon>Gunneridae</taxon>
        <taxon>Pentapetalae</taxon>
        <taxon>asterids</taxon>
        <taxon>lamiids</taxon>
        <taxon>Gentianales</taxon>
        <taxon>Rubiaceae</taxon>
        <taxon>Ixoroideae</taxon>
        <taxon>Gardenieae complex</taxon>
        <taxon>Bertiereae - Coffeeae clade</taxon>
        <taxon>Coffeeae</taxon>
        <taxon>Coffea</taxon>
    </lineage>
</organism>
<reference evidence="2" key="1">
    <citation type="journal article" date="2014" name="Science">
        <title>The coffee genome provides insight into the convergent evolution of caffeine biosynthesis.</title>
        <authorList>
            <person name="Denoeud F."/>
            <person name="Carretero-Paulet L."/>
            <person name="Dereeper A."/>
            <person name="Droc G."/>
            <person name="Guyot R."/>
            <person name="Pietrella M."/>
            <person name="Zheng C."/>
            <person name="Alberti A."/>
            <person name="Anthony F."/>
            <person name="Aprea G."/>
            <person name="Aury J.M."/>
            <person name="Bento P."/>
            <person name="Bernard M."/>
            <person name="Bocs S."/>
            <person name="Campa C."/>
            <person name="Cenci A."/>
            <person name="Combes M.C."/>
            <person name="Crouzillat D."/>
            <person name="Da Silva C."/>
            <person name="Daddiego L."/>
            <person name="De Bellis F."/>
            <person name="Dussert S."/>
            <person name="Garsmeur O."/>
            <person name="Gayraud T."/>
            <person name="Guignon V."/>
            <person name="Jahn K."/>
            <person name="Jamilloux V."/>
            <person name="Joet T."/>
            <person name="Labadie K."/>
            <person name="Lan T."/>
            <person name="Leclercq J."/>
            <person name="Lepelley M."/>
            <person name="Leroy T."/>
            <person name="Li L.T."/>
            <person name="Librado P."/>
            <person name="Lopez L."/>
            <person name="Munoz A."/>
            <person name="Noel B."/>
            <person name="Pallavicini A."/>
            <person name="Perrotta G."/>
            <person name="Poncet V."/>
            <person name="Pot D."/>
            <person name="Priyono X."/>
            <person name="Rigoreau M."/>
            <person name="Rouard M."/>
            <person name="Rozas J."/>
            <person name="Tranchant-Dubreuil C."/>
            <person name="VanBuren R."/>
            <person name="Zhang Q."/>
            <person name="Andrade A.C."/>
            <person name="Argout X."/>
            <person name="Bertrand B."/>
            <person name="de Kochko A."/>
            <person name="Graziosi G."/>
            <person name="Henry R.J."/>
            <person name="Jayarama X."/>
            <person name="Ming R."/>
            <person name="Nagai C."/>
            <person name="Rounsley S."/>
            <person name="Sankoff D."/>
            <person name="Giuliano G."/>
            <person name="Albert V.A."/>
            <person name="Wincker P."/>
            <person name="Lashermes P."/>
        </authorList>
    </citation>
    <scope>NUCLEOTIDE SEQUENCE [LARGE SCALE GENOMIC DNA]</scope>
    <source>
        <strain evidence="2">cv. DH200-94</strain>
    </source>
</reference>
<dbReference type="Proteomes" id="UP000295252">
    <property type="component" value="Chromosome IX"/>
</dbReference>
<evidence type="ECO:0000313" key="1">
    <source>
        <dbReference type="EMBL" id="CDP01972.1"/>
    </source>
</evidence>
<dbReference type="InterPro" id="IPR019193">
    <property type="entry name" value="UBQ-conj_enz_E2-bd_prot"/>
</dbReference>
<dbReference type="FunCoup" id="A0A068U0W3">
    <property type="interactions" value="1430"/>
</dbReference>
<dbReference type="AlphaFoldDB" id="A0A068U0W3"/>
<dbReference type="GO" id="GO:0000209">
    <property type="term" value="P:protein polyubiquitination"/>
    <property type="evidence" value="ECO:0007669"/>
    <property type="project" value="TreeGrafter"/>
</dbReference>
<dbReference type="OMA" id="FGNCCCS"/>
<dbReference type="Pfam" id="PF09814">
    <property type="entry name" value="HECT_2"/>
    <property type="match status" value="2"/>
</dbReference>
<dbReference type="PANTHER" id="PTHR31531:SF2">
    <property type="entry name" value="E3 UBIQUITIN-PROTEIN LIGASE E3D"/>
    <property type="match status" value="1"/>
</dbReference>
<dbReference type="GO" id="GO:0005634">
    <property type="term" value="C:nucleus"/>
    <property type="evidence" value="ECO:0007669"/>
    <property type="project" value="TreeGrafter"/>
</dbReference>
<dbReference type="PANTHER" id="PTHR31531">
    <property type="entry name" value="E3 UBIQUITIN-PROTEIN LIGASE E3D FAMILY MEMBER"/>
    <property type="match status" value="1"/>
</dbReference>
<evidence type="ECO:0000313" key="2">
    <source>
        <dbReference type="Proteomes" id="UP000295252"/>
    </source>
</evidence>
<dbReference type="GO" id="GO:0061630">
    <property type="term" value="F:ubiquitin protein ligase activity"/>
    <property type="evidence" value="ECO:0007669"/>
    <property type="project" value="TreeGrafter"/>
</dbReference>
<gene>
    <name evidence="1" type="ORF">GSCOC_T00037169001</name>
</gene>
<dbReference type="EMBL" id="HG739091">
    <property type="protein sequence ID" value="CDP01972.1"/>
    <property type="molecule type" value="Genomic_DNA"/>
</dbReference>
<name>A0A068U0W3_COFCA</name>
<dbReference type="STRING" id="49390.A0A068U0W3"/>
<accession>A0A068U0W3</accession>
<dbReference type="GO" id="GO:0000151">
    <property type="term" value="C:ubiquitin ligase complex"/>
    <property type="evidence" value="ECO:0007669"/>
    <property type="project" value="TreeGrafter"/>
</dbReference>
<protein>
    <recommendedName>
        <fullName evidence="3">Ubiquitin-conjugating enzyme E2C-binding protein</fullName>
    </recommendedName>
</protein>
<dbReference type="Gramene" id="CDP01972">
    <property type="protein sequence ID" value="CDP01972"/>
    <property type="gene ID" value="GSCOC_T00037169001"/>
</dbReference>
<proteinExistence type="predicted"/>
<keyword evidence="2" id="KW-1185">Reference proteome</keyword>
<dbReference type="GO" id="GO:0043161">
    <property type="term" value="P:proteasome-mediated ubiquitin-dependent protein catabolic process"/>
    <property type="evidence" value="ECO:0007669"/>
    <property type="project" value="TreeGrafter"/>
</dbReference>
<dbReference type="GO" id="GO:0030332">
    <property type="term" value="F:cyclin binding"/>
    <property type="evidence" value="ECO:0007669"/>
    <property type="project" value="TreeGrafter"/>
</dbReference>
<dbReference type="PhylomeDB" id="A0A068U0W3"/>